<keyword evidence="5" id="KW-0221">Differentiation</keyword>
<evidence type="ECO:0000256" key="1">
    <source>
        <dbReference type="ARBA" id="ARBA00002132"/>
    </source>
</evidence>
<dbReference type="InterPro" id="IPR011990">
    <property type="entry name" value="TPR-like_helical_dom_sf"/>
</dbReference>
<evidence type="ECO:0000256" key="7">
    <source>
        <dbReference type="ARBA" id="ARBA00031943"/>
    </source>
</evidence>
<dbReference type="GO" id="GO:0048137">
    <property type="term" value="P:spermatocyte division"/>
    <property type="evidence" value="ECO:0007669"/>
    <property type="project" value="Ensembl"/>
</dbReference>
<name>A0A803YED2_MELGA</name>
<evidence type="ECO:0000313" key="10">
    <source>
        <dbReference type="Ensembl" id="ENSMGAP00000030129.1"/>
    </source>
</evidence>
<reference evidence="10" key="2">
    <citation type="submission" date="2025-08" db="UniProtKB">
        <authorList>
            <consortium name="Ensembl"/>
        </authorList>
    </citation>
    <scope>IDENTIFICATION</scope>
</reference>
<evidence type="ECO:0000256" key="6">
    <source>
        <dbReference type="ARBA" id="ARBA00022871"/>
    </source>
</evidence>
<evidence type="ECO:0000256" key="3">
    <source>
        <dbReference type="ARBA" id="ARBA00016464"/>
    </source>
</evidence>
<dbReference type="GO" id="GO:0006915">
    <property type="term" value="P:apoptotic process"/>
    <property type="evidence" value="ECO:0007669"/>
    <property type="project" value="Ensembl"/>
</dbReference>
<evidence type="ECO:0000259" key="9">
    <source>
        <dbReference type="Pfam" id="PF14669"/>
    </source>
</evidence>
<dbReference type="GO" id="GO:0140742">
    <property type="term" value="P:lncRNA transcription"/>
    <property type="evidence" value="ECO:0007669"/>
    <property type="project" value="Ensembl"/>
</dbReference>
<feature type="region of interest" description="Disordered" evidence="8">
    <location>
        <begin position="595"/>
        <end position="639"/>
    </location>
</feature>
<organism evidence="10 11">
    <name type="scientific">Meleagris gallopavo</name>
    <name type="common">Wild turkey</name>
    <dbReference type="NCBI Taxonomy" id="9103"/>
    <lineage>
        <taxon>Eukaryota</taxon>
        <taxon>Metazoa</taxon>
        <taxon>Chordata</taxon>
        <taxon>Craniata</taxon>
        <taxon>Vertebrata</taxon>
        <taxon>Euteleostomi</taxon>
        <taxon>Archelosauria</taxon>
        <taxon>Archosauria</taxon>
        <taxon>Dinosauria</taxon>
        <taxon>Saurischia</taxon>
        <taxon>Theropoda</taxon>
        <taxon>Coelurosauria</taxon>
        <taxon>Aves</taxon>
        <taxon>Neognathae</taxon>
        <taxon>Galloanserae</taxon>
        <taxon>Galliformes</taxon>
        <taxon>Phasianidae</taxon>
        <taxon>Meleagridinae</taxon>
        <taxon>Meleagris</taxon>
    </lineage>
</organism>
<protein>
    <recommendedName>
        <fullName evidence="3">Protein TOPAZ1</fullName>
    </recommendedName>
    <alternativeName>
        <fullName evidence="7">Testis- and ovary-specific PAZ domain-containing protein 1</fullName>
    </alternativeName>
</protein>
<dbReference type="InParanoid" id="A0A803YED2"/>
<reference evidence="10" key="3">
    <citation type="submission" date="2025-09" db="UniProtKB">
        <authorList>
            <consortium name="Ensembl"/>
        </authorList>
    </citation>
    <scope>IDENTIFICATION</scope>
</reference>
<comment type="subcellular location">
    <subcellularLocation>
        <location evidence="2">Cytoplasm</location>
        <location evidence="2">Cytosol</location>
    </subcellularLocation>
</comment>
<keyword evidence="11" id="KW-1185">Reference proteome</keyword>
<dbReference type="Proteomes" id="UP000001645">
    <property type="component" value="Chromosome 6"/>
</dbReference>
<feature type="domain" description="Protein TOPAZ1" evidence="9">
    <location>
        <begin position="1021"/>
        <end position="1193"/>
    </location>
</feature>
<keyword evidence="6" id="KW-0744">Spermatogenesis</keyword>
<dbReference type="Gene3D" id="1.25.40.10">
    <property type="entry name" value="Tetratricopeptide repeat domain"/>
    <property type="match status" value="1"/>
</dbReference>
<evidence type="ECO:0000256" key="2">
    <source>
        <dbReference type="ARBA" id="ARBA00004514"/>
    </source>
</evidence>
<comment type="function">
    <text evidence="1">Important for normal spermatogenesis and male fertility. Specifically required for progression to the post-meiotic stages of spermatocyte development. Seems to be necessary for normal expression levels of a number of testis-expressed gene transcripts, although its role in this process is unclear.</text>
</comment>
<reference evidence="10 11" key="1">
    <citation type="journal article" date="2010" name="PLoS Biol.">
        <title>Multi-platform next-generation sequencing of the domestic turkey (Meleagris gallopavo): genome assembly and analysis.</title>
        <authorList>
            <person name="Dalloul R.A."/>
            <person name="Long J.A."/>
            <person name="Zimin A.V."/>
            <person name="Aslam L."/>
            <person name="Beal K."/>
            <person name="Blomberg L.A."/>
            <person name="Bouffard P."/>
            <person name="Burt D.W."/>
            <person name="Crasta O."/>
            <person name="Crooijmans R.P."/>
            <person name="Cooper K."/>
            <person name="Coulombe R.A."/>
            <person name="De S."/>
            <person name="Delany M.E."/>
            <person name="Dodgson J.B."/>
            <person name="Dong J.J."/>
            <person name="Evans C."/>
            <person name="Frederickson K.M."/>
            <person name="Flicek P."/>
            <person name="Florea L."/>
            <person name="Folkerts O."/>
            <person name="Groenen M.A."/>
            <person name="Harkins T.T."/>
            <person name="Herrero J."/>
            <person name="Hoffmann S."/>
            <person name="Megens H.J."/>
            <person name="Jiang A."/>
            <person name="de Jong P."/>
            <person name="Kaiser P."/>
            <person name="Kim H."/>
            <person name="Kim K.W."/>
            <person name="Kim S."/>
            <person name="Langenberger D."/>
            <person name="Lee M.K."/>
            <person name="Lee T."/>
            <person name="Mane S."/>
            <person name="Marcais G."/>
            <person name="Marz M."/>
            <person name="McElroy A.P."/>
            <person name="Modise T."/>
            <person name="Nefedov M."/>
            <person name="Notredame C."/>
            <person name="Paton I.R."/>
            <person name="Payne W.S."/>
            <person name="Pertea G."/>
            <person name="Prickett D."/>
            <person name="Puiu D."/>
            <person name="Qioa D."/>
            <person name="Raineri E."/>
            <person name="Ruffier M."/>
            <person name="Salzberg S.L."/>
            <person name="Schatz M.C."/>
            <person name="Scheuring C."/>
            <person name="Schmidt C.J."/>
            <person name="Schroeder S."/>
            <person name="Searle S.M."/>
            <person name="Smith E.J."/>
            <person name="Smith J."/>
            <person name="Sonstegard T.S."/>
            <person name="Stadler P.F."/>
            <person name="Tafer H."/>
            <person name="Tu Z.J."/>
            <person name="Van Tassell C.P."/>
            <person name="Vilella A.J."/>
            <person name="Williams K.P."/>
            <person name="Yorke J.A."/>
            <person name="Zhang L."/>
            <person name="Zhang H.B."/>
            <person name="Zhang X."/>
            <person name="Zhang Y."/>
            <person name="Reed K.M."/>
        </authorList>
    </citation>
    <scope>NUCLEOTIDE SEQUENCE [LARGE SCALE GENOMIC DNA]</scope>
</reference>
<keyword evidence="4" id="KW-0963">Cytoplasm</keyword>
<gene>
    <name evidence="10" type="primary">TOPAZ1</name>
</gene>
<dbReference type="Pfam" id="PF14669">
    <property type="entry name" value="Asp_Glu_race_2"/>
    <property type="match status" value="1"/>
</dbReference>
<dbReference type="PANTHER" id="PTHR35671">
    <property type="entry name" value="PROTEIN TOPAZ1"/>
    <property type="match status" value="1"/>
</dbReference>
<accession>A0A803YED2</accession>
<proteinExistence type="predicted"/>
<dbReference type="GO" id="GO:0035234">
    <property type="term" value="P:ectopic germ cell programmed cell death"/>
    <property type="evidence" value="ECO:0007669"/>
    <property type="project" value="Ensembl"/>
</dbReference>
<evidence type="ECO:0000313" key="11">
    <source>
        <dbReference type="Proteomes" id="UP000001645"/>
    </source>
</evidence>
<evidence type="ECO:0000256" key="4">
    <source>
        <dbReference type="ARBA" id="ARBA00022490"/>
    </source>
</evidence>
<dbReference type="InterPro" id="IPR038952">
    <property type="entry name" value="TOPAZ1"/>
</dbReference>
<dbReference type="Ensembl" id="ENSMGAT00000025092.1">
    <property type="protein sequence ID" value="ENSMGAP00000030129.1"/>
    <property type="gene ID" value="ENSMGAG00000011231.3"/>
</dbReference>
<dbReference type="GeneTree" id="ENSGT00390000012495"/>
<dbReference type="GO" id="GO:0005829">
    <property type="term" value="C:cytosol"/>
    <property type="evidence" value="ECO:0007669"/>
    <property type="project" value="UniProtKB-SubCell"/>
</dbReference>
<dbReference type="OrthoDB" id="6513042at2759"/>
<evidence type="ECO:0000256" key="8">
    <source>
        <dbReference type="SAM" id="MobiDB-lite"/>
    </source>
</evidence>
<sequence>FNEIALFLSSKEKTEKNKQNSGIQAVKKCKSNLMRSENPCEKESHFLESPAVDASSGTQSKIFLCHPETKKSGVQLRKRKPRTDSIKCLQNLSLTAAEKVINAEHDDTENSGNSLNSGNNLLDVTRKNPFVRLEACSCISTLVKSSVNGATSTLNVSGFFHKAQDERNSISPGDTVEWSDINCSTNRMQNERSLIKDSLVFNKEVKAQHKGHFLCNQSKNSKFSSEKKCNTVRKSRKKMKITEMSAMQTVFPNVTNECSKCELPAEAAVASSDSSGTSGLNNKETGLSNLYDCASHLCTESNTCEALKSRRNRRKKSTKLLAFEDSCKKTSDLSIVAEREDSNIVASQCRFPTSGSLRALTHAQNVSNHHSSMMDEKLNKVKKKLRQFTCQRAIPMTGKHVWPIESCARTSGWVPESHGSVSEGKIILSPVFAESSDESSVKTIGNSAVTGSLRQLVLHTSLAEVNKEPAHKIMDLNADCLTSVEISESSSVGIYETCRMSNENAESPVNMVKSAVSFNHDDLQEEKATSNFTSAKDKGAVTKRNLSVAGQNSASKGKRNGVNLDHEASVVNQMLSELKQTAVLNTRNLTSFKIPLRRNKPESGTLEPVSSFESKTGSPPELDSTSVSGSQKRDEKTTLMKVKQQPLPVVSDAVSPASMKKKADEVNNKDFWHDGSEKLSDEMSVLPDPKYMMIANQKSIFHNTKNEKFPDVLEAYNKDVLVIDVIQDDPDLFGTSGEEELTVTDSENCPAKACCSSIFIKEEKQYPECAVTSENSHSVNGNFRYAYCSVLRNNALSLNSLRNRLRNPCTWAVVIADAVSSTLLDSCNGRNIIFRVLQLLCILEMINLPRRYCRFYFVTLRGCERSKCWFWHVPKPGHEKVRRFSEEMQIFVRYYREVARGENFDFQVLNDLLICLLKKCLLQELFQMLNPALEVLLRVFECVASLNIRDAVPTLISTFCKLVNAGMFLEYEHLNYIIKLLHQLQVPSQEIDIVLNIKSRYVLKELFYNYIYLVLSSKIQVQCEKNDWAKLGALYVNARTACENSDDLQKLSLRITEILTKDSEKDRPGVPFCDFADAVIKNSQCNEADRIFIGRAGISVMNSYRRVLQWIKGRKVLDKLQELRIHFTVLKGITGAERLASRCQIVNNAAEIFLETESLDGATWVLRESEWITNAPLWPCTENDIMDRHNLLFSLMHKYIRQSFYRQAFEVLQNLPGFQIGYVSQYSHVFNKLLSACYESKNLGVSSSAVDFMLSKNVAVDFFLLRGLITGLGRSCLWSKARTYYKTALSLGCYPPLQGNLRHKILPIPFYVSEVEMLLAIELFLVSNASAIQSPGATTQSFQIILKRYVAVKNSSDYQAGRERLILAARISDPKLFIRHMTVNVNMEEVYSLELTSALKWLKENMKWAGKVWLFHNHC</sequence>
<evidence type="ECO:0000256" key="5">
    <source>
        <dbReference type="ARBA" id="ARBA00022782"/>
    </source>
</evidence>
<dbReference type="PANTHER" id="PTHR35671:SF1">
    <property type="entry name" value="PROTEIN TOPAZ1"/>
    <property type="match status" value="1"/>
</dbReference>
<dbReference type="InterPro" id="IPR029435">
    <property type="entry name" value="TOPAZ1_dom"/>
</dbReference>
<dbReference type="Bgee" id="ENSMGAG00000011231">
    <property type="expression patterns" value="Expressed in testis and 1 other cell type or tissue"/>
</dbReference>
<feature type="compositionally biased region" description="Polar residues" evidence="8">
    <location>
        <begin position="611"/>
        <end position="630"/>
    </location>
</feature>